<evidence type="ECO:0000313" key="3">
    <source>
        <dbReference type="Proteomes" id="UP000680158"/>
    </source>
</evidence>
<keyword evidence="3" id="KW-1185">Reference proteome</keyword>
<proteinExistence type="predicted"/>
<dbReference type="Proteomes" id="UP000680158">
    <property type="component" value="Unassembled WGS sequence"/>
</dbReference>
<dbReference type="AlphaFoldDB" id="A0A941DGB7"/>
<evidence type="ECO:0000313" key="2">
    <source>
        <dbReference type="EMBL" id="MBR7748244.1"/>
    </source>
</evidence>
<dbReference type="Pfam" id="PF07484">
    <property type="entry name" value="Collar"/>
    <property type="match status" value="1"/>
</dbReference>
<organism evidence="2 3">
    <name type="scientific">Undibacterium baiyunense</name>
    <dbReference type="NCBI Taxonomy" id="2828731"/>
    <lineage>
        <taxon>Bacteria</taxon>
        <taxon>Pseudomonadati</taxon>
        <taxon>Pseudomonadota</taxon>
        <taxon>Betaproteobacteria</taxon>
        <taxon>Burkholderiales</taxon>
        <taxon>Oxalobacteraceae</taxon>
        <taxon>Undibacterium</taxon>
    </lineage>
</organism>
<comment type="caution">
    <text evidence="2">The sequence shown here is derived from an EMBL/GenBank/DDBJ whole genome shotgun (WGS) entry which is preliminary data.</text>
</comment>
<evidence type="ECO:0000259" key="1">
    <source>
        <dbReference type="Pfam" id="PF07484"/>
    </source>
</evidence>
<reference evidence="2 3" key="1">
    <citation type="submission" date="2021-04" db="EMBL/GenBank/DDBJ databases">
        <title>novel species isolated from subtropical streams in China.</title>
        <authorList>
            <person name="Lu H."/>
        </authorList>
    </citation>
    <scope>NUCLEOTIDE SEQUENCE [LARGE SCALE GENOMIC DNA]</scope>
    <source>
        <strain evidence="2 3">BYS107W</strain>
    </source>
</reference>
<dbReference type="Gene3D" id="3.90.1340.10">
    <property type="entry name" value="Phage tail collar domain"/>
    <property type="match status" value="1"/>
</dbReference>
<accession>A0A941DGB7</accession>
<feature type="domain" description="Phage tail collar" evidence="1">
    <location>
        <begin position="6"/>
        <end position="62"/>
    </location>
</feature>
<dbReference type="EMBL" id="JAGSPM010000013">
    <property type="protein sequence ID" value="MBR7748244.1"/>
    <property type="molecule type" value="Genomic_DNA"/>
</dbReference>
<dbReference type="RefSeq" id="WP_212685567.1">
    <property type="nucleotide sequence ID" value="NZ_JAGSPM010000013.1"/>
</dbReference>
<dbReference type="SUPFAM" id="SSF88874">
    <property type="entry name" value="Receptor-binding domain of short tail fibre protein gp12"/>
    <property type="match status" value="1"/>
</dbReference>
<protein>
    <submittedName>
        <fullName evidence="2">Tail fiber protein</fullName>
    </submittedName>
</protein>
<dbReference type="InterPro" id="IPR011083">
    <property type="entry name" value="Phage_tail_collar_dom"/>
</dbReference>
<gene>
    <name evidence="2" type="ORF">KDM92_16795</name>
</gene>
<dbReference type="InterPro" id="IPR037053">
    <property type="entry name" value="Phage_tail_collar_dom_sf"/>
</dbReference>
<name>A0A941DGB7_9BURK</name>
<sequence length="225" mass="22504">MDAFMGTVLPVAFNYPPRGWMFCNGQIIPIAQNSAMFALLGTMYGGDGQTTFGLPDLRGRTIVGSQAQGPGLSNVVQGEKGGTNNTTVIANGTVNITLTLANLPAHNHPATLALDALNATTRVTVGTGTNGGLPAVANNGGLTATAGGQSGAAIYLPAGTAPTSPVDLGGVTTTVTGSGTVTTGNTGTGTPLVAPVVTNATISNMQPYLGLNYIIAMEGIFPSRN</sequence>